<evidence type="ECO:0000256" key="8">
    <source>
        <dbReference type="ARBA" id="ARBA00022840"/>
    </source>
</evidence>
<comment type="pathway">
    <text evidence="1">Cofactor biosynthesis; tetrahydrofolate biosynthesis; 2-amino-4-hydroxy-6-hydroxymethyl-7,8-dihydropteridine diphosphate from 7,8-dihydroneopterin triphosphate: step 4/4.</text>
</comment>
<organism evidence="14 15">
    <name type="scientific">Haloferula sargassicola</name>
    <dbReference type="NCBI Taxonomy" id="490096"/>
    <lineage>
        <taxon>Bacteria</taxon>
        <taxon>Pseudomonadati</taxon>
        <taxon>Verrucomicrobiota</taxon>
        <taxon>Verrucomicrobiia</taxon>
        <taxon>Verrucomicrobiales</taxon>
        <taxon>Verrucomicrobiaceae</taxon>
        <taxon>Haloferula</taxon>
    </lineage>
</organism>
<protein>
    <recommendedName>
        <fullName evidence="4">2-amino-4-hydroxy-6-hydroxymethyldihydropteridine pyrophosphokinase</fullName>
        <ecNumber evidence="3">2.7.6.3</ecNumber>
    </recommendedName>
    <alternativeName>
        <fullName evidence="11">6-hydroxymethyl-7,8-dihydropterin pyrophosphokinase</fullName>
    </alternativeName>
    <alternativeName>
        <fullName evidence="12">7,8-dihydro-6-hydroxymethylpterin-pyrophosphokinase</fullName>
    </alternativeName>
</protein>
<dbReference type="Pfam" id="PF01288">
    <property type="entry name" value="HPPK"/>
    <property type="match status" value="1"/>
</dbReference>
<evidence type="ECO:0000313" key="15">
    <source>
        <dbReference type="Proteomes" id="UP001476282"/>
    </source>
</evidence>
<keyword evidence="6" id="KW-0547">Nucleotide-binding</keyword>
<dbReference type="Proteomes" id="UP001476282">
    <property type="component" value="Unassembled WGS sequence"/>
</dbReference>
<dbReference type="InterPro" id="IPR000550">
    <property type="entry name" value="Hppk"/>
</dbReference>
<evidence type="ECO:0000256" key="5">
    <source>
        <dbReference type="ARBA" id="ARBA00022679"/>
    </source>
</evidence>
<sequence length="174" mass="19270">MSCVSKSCIFRRAGIALGSNLGDRLAHLRAARDFFREMAGGVLIQASIYQTTPVACPEGSPDFLNTVIEFDFAGSPQDLLAAAMEIERRLGRIRSEKHGPRTLDADLLYLGDLVVSEPELELPHPRLTQRRFVLEPLAEIRPDLRLPGDPLSIAGHLQHLDTTAPPLKKVHTDW</sequence>
<evidence type="ECO:0000256" key="12">
    <source>
        <dbReference type="ARBA" id="ARBA00033413"/>
    </source>
</evidence>
<keyword evidence="7" id="KW-0418">Kinase</keyword>
<dbReference type="RefSeq" id="WP_353566422.1">
    <property type="nucleotide sequence ID" value="NZ_BAABRI010000007.1"/>
</dbReference>
<evidence type="ECO:0000256" key="6">
    <source>
        <dbReference type="ARBA" id="ARBA00022741"/>
    </source>
</evidence>
<evidence type="ECO:0000256" key="3">
    <source>
        <dbReference type="ARBA" id="ARBA00013253"/>
    </source>
</evidence>
<accession>A0ABP9UKZ4</accession>
<evidence type="ECO:0000313" key="14">
    <source>
        <dbReference type="EMBL" id="GAA5482276.1"/>
    </source>
</evidence>
<evidence type="ECO:0000256" key="10">
    <source>
        <dbReference type="ARBA" id="ARBA00029409"/>
    </source>
</evidence>
<reference evidence="14 15" key="1">
    <citation type="submission" date="2024-02" db="EMBL/GenBank/DDBJ databases">
        <title>Haloferula sargassicola NBRC 104335.</title>
        <authorList>
            <person name="Ichikawa N."/>
            <person name="Katano-Makiyama Y."/>
            <person name="Hidaka K."/>
        </authorList>
    </citation>
    <scope>NUCLEOTIDE SEQUENCE [LARGE SCALE GENOMIC DNA]</scope>
    <source>
        <strain evidence="14 15">NBRC 104335</strain>
    </source>
</reference>
<comment type="function">
    <text evidence="10">Catalyzes the transfer of pyrophosphate from adenosine triphosphate (ATP) to 6-hydroxymethyl-7,8-dihydropterin, an enzymatic step in folate biosynthesis pathway.</text>
</comment>
<comment type="caution">
    <text evidence="14">The sequence shown here is derived from an EMBL/GenBank/DDBJ whole genome shotgun (WGS) entry which is preliminary data.</text>
</comment>
<evidence type="ECO:0000256" key="2">
    <source>
        <dbReference type="ARBA" id="ARBA00005810"/>
    </source>
</evidence>
<dbReference type="Gene3D" id="3.30.70.560">
    <property type="entry name" value="7,8-Dihydro-6-hydroxymethylpterin-pyrophosphokinase HPPK"/>
    <property type="match status" value="1"/>
</dbReference>
<name>A0ABP9UKZ4_9BACT</name>
<gene>
    <name evidence="14" type="ORF">Hsar01_01494</name>
</gene>
<comment type="similarity">
    <text evidence="2">Belongs to the HPPK family.</text>
</comment>
<dbReference type="CDD" id="cd00483">
    <property type="entry name" value="HPPK"/>
    <property type="match status" value="1"/>
</dbReference>
<dbReference type="EMBL" id="BAABRI010000007">
    <property type="protein sequence ID" value="GAA5482276.1"/>
    <property type="molecule type" value="Genomic_DNA"/>
</dbReference>
<evidence type="ECO:0000256" key="1">
    <source>
        <dbReference type="ARBA" id="ARBA00005051"/>
    </source>
</evidence>
<dbReference type="NCBIfam" id="TIGR01498">
    <property type="entry name" value="folK"/>
    <property type="match status" value="1"/>
</dbReference>
<keyword evidence="15" id="KW-1185">Reference proteome</keyword>
<proteinExistence type="inferred from homology"/>
<dbReference type="PANTHER" id="PTHR43071">
    <property type="entry name" value="2-AMINO-4-HYDROXY-6-HYDROXYMETHYLDIHYDROPTERIDINE PYROPHOSPHOKINASE"/>
    <property type="match status" value="1"/>
</dbReference>
<evidence type="ECO:0000259" key="13">
    <source>
        <dbReference type="Pfam" id="PF01288"/>
    </source>
</evidence>
<keyword evidence="9" id="KW-0289">Folate biosynthesis</keyword>
<evidence type="ECO:0000256" key="4">
    <source>
        <dbReference type="ARBA" id="ARBA00016218"/>
    </source>
</evidence>
<dbReference type="SUPFAM" id="SSF55083">
    <property type="entry name" value="6-hydroxymethyl-7,8-dihydropterin pyrophosphokinase, HPPK"/>
    <property type="match status" value="1"/>
</dbReference>
<evidence type="ECO:0000256" key="11">
    <source>
        <dbReference type="ARBA" id="ARBA00029766"/>
    </source>
</evidence>
<keyword evidence="5" id="KW-0808">Transferase</keyword>
<dbReference type="PANTHER" id="PTHR43071:SF1">
    <property type="entry name" value="2-AMINO-4-HYDROXY-6-HYDROXYMETHYLDIHYDROPTERIDINE PYROPHOSPHOKINASE"/>
    <property type="match status" value="1"/>
</dbReference>
<dbReference type="InterPro" id="IPR035907">
    <property type="entry name" value="Hppk_sf"/>
</dbReference>
<keyword evidence="8" id="KW-0067">ATP-binding</keyword>
<evidence type="ECO:0000256" key="7">
    <source>
        <dbReference type="ARBA" id="ARBA00022777"/>
    </source>
</evidence>
<evidence type="ECO:0000256" key="9">
    <source>
        <dbReference type="ARBA" id="ARBA00022909"/>
    </source>
</evidence>
<dbReference type="EC" id="2.7.6.3" evidence="3"/>
<feature type="domain" description="7,8-dihydro-6-hydroxymethylpterin-pyrophosphokinase" evidence="13">
    <location>
        <begin position="15"/>
        <end position="142"/>
    </location>
</feature>